<dbReference type="EMBL" id="BAABBI010000006">
    <property type="protein sequence ID" value="GAA3791921.1"/>
    <property type="molecule type" value="Genomic_DNA"/>
</dbReference>
<protein>
    <recommendedName>
        <fullName evidence="4">Nuclear transport factor 2 family protein</fullName>
    </recommendedName>
</protein>
<organism evidence="2 3">
    <name type="scientific">Corallibacter vietnamensis</name>
    <dbReference type="NCBI Taxonomy" id="904130"/>
    <lineage>
        <taxon>Bacteria</taxon>
        <taxon>Pseudomonadati</taxon>
        <taxon>Bacteroidota</taxon>
        <taxon>Flavobacteriia</taxon>
        <taxon>Flavobacteriales</taxon>
        <taxon>Flavobacteriaceae</taxon>
        <taxon>Corallibacter</taxon>
    </lineage>
</organism>
<proteinExistence type="predicted"/>
<dbReference type="RefSeq" id="WP_344730989.1">
    <property type="nucleotide sequence ID" value="NZ_BAABBI010000006.1"/>
</dbReference>
<name>A0ABP7HJB5_9FLAO</name>
<evidence type="ECO:0000313" key="2">
    <source>
        <dbReference type="EMBL" id="GAA3791921.1"/>
    </source>
</evidence>
<keyword evidence="1" id="KW-0732">Signal</keyword>
<dbReference type="SUPFAM" id="SSF54427">
    <property type="entry name" value="NTF2-like"/>
    <property type="match status" value="1"/>
</dbReference>
<feature type="chain" id="PRO_5045675572" description="Nuclear transport factor 2 family protein" evidence="1">
    <location>
        <begin position="21"/>
        <end position="183"/>
    </location>
</feature>
<keyword evidence="3" id="KW-1185">Reference proteome</keyword>
<feature type="signal peptide" evidence="1">
    <location>
        <begin position="1"/>
        <end position="20"/>
    </location>
</feature>
<reference evidence="3" key="1">
    <citation type="journal article" date="2019" name="Int. J. Syst. Evol. Microbiol.">
        <title>The Global Catalogue of Microorganisms (GCM) 10K type strain sequencing project: providing services to taxonomists for standard genome sequencing and annotation.</title>
        <authorList>
            <consortium name="The Broad Institute Genomics Platform"/>
            <consortium name="The Broad Institute Genome Sequencing Center for Infectious Disease"/>
            <person name="Wu L."/>
            <person name="Ma J."/>
        </authorList>
    </citation>
    <scope>NUCLEOTIDE SEQUENCE [LARGE SCALE GENOMIC DNA]</scope>
    <source>
        <strain evidence="3">JCM 17525</strain>
    </source>
</reference>
<gene>
    <name evidence="2" type="ORF">GCM10022271_25400</name>
</gene>
<accession>A0ABP7HJB5</accession>
<evidence type="ECO:0000256" key="1">
    <source>
        <dbReference type="SAM" id="SignalP"/>
    </source>
</evidence>
<dbReference type="Proteomes" id="UP001501456">
    <property type="component" value="Unassembled WGS sequence"/>
</dbReference>
<sequence>MRKTLYILFILISSTQSFWAQDTETDIEEIDYSKNVESIDAIVTSLYNVISGDRGFERDWSLFQHLFKEDAKLIPAGKKPKDPLLHVRYMSPRDYVSTSGTWLEENGFHEREIHRVTNTFGNIAQVFSTYEAYKNKEDDTPFMRGINSIQLLNDGYRWWIINVYWTQETENNPIPQAYLPPKE</sequence>
<dbReference type="InterPro" id="IPR032710">
    <property type="entry name" value="NTF2-like_dom_sf"/>
</dbReference>
<evidence type="ECO:0008006" key="4">
    <source>
        <dbReference type="Google" id="ProtNLM"/>
    </source>
</evidence>
<evidence type="ECO:0000313" key="3">
    <source>
        <dbReference type="Proteomes" id="UP001501456"/>
    </source>
</evidence>
<comment type="caution">
    <text evidence="2">The sequence shown here is derived from an EMBL/GenBank/DDBJ whole genome shotgun (WGS) entry which is preliminary data.</text>
</comment>
<dbReference type="Gene3D" id="3.10.450.50">
    <property type="match status" value="1"/>
</dbReference>